<dbReference type="InterPro" id="IPR036942">
    <property type="entry name" value="Beta-barrel_TonB_sf"/>
</dbReference>
<dbReference type="Pfam" id="PF00593">
    <property type="entry name" value="TonB_dep_Rec_b-barrel"/>
    <property type="match status" value="1"/>
</dbReference>
<keyword evidence="9 13" id="KW-0798">TonB box</keyword>
<dbReference type="InterPro" id="IPR000531">
    <property type="entry name" value="Beta-barrel_TonB"/>
</dbReference>
<evidence type="ECO:0000256" key="4">
    <source>
        <dbReference type="ARBA" id="ARBA00022496"/>
    </source>
</evidence>
<dbReference type="PROSITE" id="PS52016">
    <property type="entry name" value="TONB_DEPENDENT_REC_3"/>
    <property type="match status" value="1"/>
</dbReference>
<accession>A0ABQ6P6S7</accession>
<keyword evidence="5 12" id="KW-0812">Transmembrane</keyword>
<evidence type="ECO:0000256" key="12">
    <source>
        <dbReference type="PROSITE-ProRule" id="PRU01360"/>
    </source>
</evidence>
<dbReference type="InterPro" id="IPR039426">
    <property type="entry name" value="TonB-dep_rcpt-like"/>
</dbReference>
<evidence type="ECO:0000313" key="18">
    <source>
        <dbReference type="Proteomes" id="UP001187221"/>
    </source>
</evidence>
<organism evidence="17 18">
    <name type="scientific">Novosphingobium pituita</name>
    <dbReference type="NCBI Taxonomy" id="3056842"/>
    <lineage>
        <taxon>Bacteria</taxon>
        <taxon>Pseudomonadati</taxon>
        <taxon>Pseudomonadota</taxon>
        <taxon>Alphaproteobacteria</taxon>
        <taxon>Sphingomonadales</taxon>
        <taxon>Sphingomonadaceae</taxon>
        <taxon>Novosphingobium</taxon>
    </lineage>
</organism>
<feature type="signal peptide" evidence="14">
    <location>
        <begin position="1"/>
        <end position="26"/>
    </location>
</feature>
<evidence type="ECO:0000313" key="17">
    <source>
        <dbReference type="EMBL" id="GMM60072.1"/>
    </source>
</evidence>
<evidence type="ECO:0000256" key="14">
    <source>
        <dbReference type="SAM" id="SignalP"/>
    </source>
</evidence>
<dbReference type="RefSeq" id="WP_317973892.1">
    <property type="nucleotide sequence ID" value="NZ_BTFW01000001.1"/>
</dbReference>
<keyword evidence="2 12" id="KW-0813">Transport</keyword>
<sequence>MKPFAHLASASLVALAGALFATPIHAQDAAQAPASATDAAPDAGAPGDSVADIGPIVVTAAASGKSARLSSISVSQINQDAVIAFTPRSQAEVLRTIPGLNVQDTAGPGGNSNIGVRGIPVSTGGSEYVGLQEDGLPVTLFGDIMFGNNDYWVRFDNNVDRVEAVRGGSASTFSSQAPGAVINYVSKTGEHDGGQIGVSQAINYRETRVDFDYGGHLSDSVRFHVGGYAIDGNGPTHLPYKAQSGYQIKGNITKELADGKGYIRLNFKRLDDKEPTFTSMPSLVTVDGNKVTGFSTFDGVNARRYASSGLYNQTFRVLDADGQLRTVPMEGIHPVVTSVGGEFHYEFSRAFTVTDKARWTAMRGTFANQWTGEATTGSVAGDGTLRYATGPNQGEIYGGRFVSNGAQAYVTMRDVGSFVNDLTLNGKFELGNTAKINAHAGWFHMRQTIDMDWRINNMTQTLDSSGNPVPLDLFDAAGNQLGAMGVNGLNTQWGACCGGRSYAVTYTNDALYGQLEGQIGRLNLDASVRYDTVKAGGVAYANEQVANVTLSDALGSASVPAYNTSATPANVLNYAKGYVSWSFGALYEVSPSTSVFVRVSRGGRFNADRLLYNNANFTADGKLTAGGSHLSLNYVTQQELGIKQRGGLLGGRYHAEVTLYRAQVKESNYDFTAPSRGENPFIDAIYHSYGVEASGGVAAGRFSLDGYVVYTHSRNAGTGATPVAMPDWTWLASPSYDAGIAAFGLSASGQSNFQIAGGYRVRGSTFLNGYVKVRPLDGLEVSFNVNNLLNTLGYRANNGSLTVAPGSAGLAANQAILDNSAMLGRTMTASVRYRF</sequence>
<dbReference type="SUPFAM" id="SSF56935">
    <property type="entry name" value="Porins"/>
    <property type="match status" value="1"/>
</dbReference>
<evidence type="ECO:0000256" key="3">
    <source>
        <dbReference type="ARBA" id="ARBA00022452"/>
    </source>
</evidence>
<gene>
    <name evidence="17" type="ORF">NUTIK01_08490</name>
</gene>
<dbReference type="Proteomes" id="UP001187221">
    <property type="component" value="Unassembled WGS sequence"/>
</dbReference>
<evidence type="ECO:0000256" key="5">
    <source>
        <dbReference type="ARBA" id="ARBA00022692"/>
    </source>
</evidence>
<evidence type="ECO:0000256" key="2">
    <source>
        <dbReference type="ARBA" id="ARBA00022448"/>
    </source>
</evidence>
<dbReference type="Gene3D" id="2.170.130.10">
    <property type="entry name" value="TonB-dependent receptor, plug domain"/>
    <property type="match status" value="1"/>
</dbReference>
<name>A0ABQ6P6S7_9SPHN</name>
<comment type="subcellular location">
    <subcellularLocation>
        <location evidence="1 12">Cell outer membrane</location>
        <topology evidence="1 12">Multi-pass membrane protein</topology>
    </subcellularLocation>
</comment>
<evidence type="ECO:0000256" key="13">
    <source>
        <dbReference type="RuleBase" id="RU003357"/>
    </source>
</evidence>
<feature type="chain" id="PRO_5047361408" evidence="14">
    <location>
        <begin position="27"/>
        <end position="835"/>
    </location>
</feature>
<dbReference type="PANTHER" id="PTHR32552:SF89">
    <property type="entry name" value="CATECHOLATE SIDEROPHORE RECEPTOR FIU"/>
    <property type="match status" value="1"/>
</dbReference>
<dbReference type="InterPro" id="IPR012910">
    <property type="entry name" value="Plug_dom"/>
</dbReference>
<keyword evidence="11 12" id="KW-0998">Cell outer membrane</keyword>
<dbReference type="EMBL" id="BTFW01000001">
    <property type="protein sequence ID" value="GMM60072.1"/>
    <property type="molecule type" value="Genomic_DNA"/>
</dbReference>
<evidence type="ECO:0000259" key="15">
    <source>
        <dbReference type="Pfam" id="PF00593"/>
    </source>
</evidence>
<reference evidence="17 18" key="1">
    <citation type="submission" date="2023-06" db="EMBL/GenBank/DDBJ databases">
        <title>Draft genome sequence of Novosphingobium sp. strain IK01.</title>
        <authorList>
            <person name="Hatamoto M."/>
            <person name="Ikarashi T."/>
            <person name="Yamaguchi T."/>
        </authorList>
    </citation>
    <scope>NUCLEOTIDE SEQUENCE [LARGE SCALE GENOMIC DNA]</scope>
    <source>
        <strain evidence="17 18">IK01</strain>
    </source>
</reference>
<keyword evidence="4" id="KW-0410">Iron transport</keyword>
<dbReference type="Pfam" id="PF07715">
    <property type="entry name" value="Plug"/>
    <property type="match status" value="1"/>
</dbReference>
<evidence type="ECO:0000256" key="7">
    <source>
        <dbReference type="ARBA" id="ARBA00023004"/>
    </source>
</evidence>
<keyword evidence="6 14" id="KW-0732">Signal</keyword>
<keyword evidence="10 12" id="KW-0472">Membrane</keyword>
<protein>
    <submittedName>
        <fullName evidence="17">TonB-dependent receptor</fullName>
    </submittedName>
</protein>
<evidence type="ECO:0000256" key="9">
    <source>
        <dbReference type="ARBA" id="ARBA00023077"/>
    </source>
</evidence>
<proteinExistence type="inferred from homology"/>
<keyword evidence="17" id="KW-0675">Receptor</keyword>
<dbReference type="PANTHER" id="PTHR32552">
    <property type="entry name" value="FERRICHROME IRON RECEPTOR-RELATED"/>
    <property type="match status" value="1"/>
</dbReference>
<keyword evidence="18" id="KW-1185">Reference proteome</keyword>
<evidence type="ECO:0000256" key="6">
    <source>
        <dbReference type="ARBA" id="ARBA00022729"/>
    </source>
</evidence>
<evidence type="ECO:0000256" key="8">
    <source>
        <dbReference type="ARBA" id="ARBA00023065"/>
    </source>
</evidence>
<feature type="domain" description="TonB-dependent receptor-like beta-barrel" evidence="15">
    <location>
        <begin position="337"/>
        <end position="788"/>
    </location>
</feature>
<dbReference type="Gene3D" id="2.40.170.20">
    <property type="entry name" value="TonB-dependent receptor, beta-barrel domain"/>
    <property type="match status" value="1"/>
</dbReference>
<evidence type="ECO:0000256" key="11">
    <source>
        <dbReference type="ARBA" id="ARBA00023237"/>
    </source>
</evidence>
<evidence type="ECO:0000256" key="1">
    <source>
        <dbReference type="ARBA" id="ARBA00004571"/>
    </source>
</evidence>
<evidence type="ECO:0000259" key="16">
    <source>
        <dbReference type="Pfam" id="PF07715"/>
    </source>
</evidence>
<comment type="caution">
    <text evidence="17">The sequence shown here is derived from an EMBL/GenBank/DDBJ whole genome shotgun (WGS) entry which is preliminary data.</text>
</comment>
<evidence type="ECO:0000256" key="10">
    <source>
        <dbReference type="ARBA" id="ARBA00023136"/>
    </source>
</evidence>
<keyword evidence="3 12" id="KW-1134">Transmembrane beta strand</keyword>
<keyword evidence="7" id="KW-0408">Iron</keyword>
<comment type="similarity">
    <text evidence="12 13">Belongs to the TonB-dependent receptor family.</text>
</comment>
<dbReference type="InterPro" id="IPR037066">
    <property type="entry name" value="Plug_dom_sf"/>
</dbReference>
<keyword evidence="8" id="KW-0406">Ion transport</keyword>
<feature type="domain" description="TonB-dependent receptor plug" evidence="16">
    <location>
        <begin position="70"/>
        <end position="181"/>
    </location>
</feature>